<dbReference type="CDD" id="cd11541">
    <property type="entry name" value="NTP-PPase_u4"/>
    <property type="match status" value="1"/>
</dbReference>
<dbReference type="SUPFAM" id="SSF101386">
    <property type="entry name" value="all-alpha NTP pyrophosphatases"/>
    <property type="match status" value="1"/>
</dbReference>
<dbReference type="PIRSF" id="PIRSF006639">
    <property type="entry name" value="UCP006639_pph"/>
    <property type="match status" value="1"/>
</dbReference>
<sequence length="120" mass="13426">MINEDDLEGFGYYGDSLSFNDYQRKASRTAIYSMAYQILYPALGLAGEAGEVANKVKKLLRDSTKLDRSAIADELGDVLWYISALCRDLNIDMGDVAKRNLEKLYDRMERGTLGGSGDKR</sequence>
<dbReference type="InterPro" id="IPR004518">
    <property type="entry name" value="MazG-like_dom"/>
</dbReference>
<dbReference type="GO" id="GO:0016787">
    <property type="term" value="F:hydrolase activity"/>
    <property type="evidence" value="ECO:0007669"/>
    <property type="project" value="UniProtKB-KW"/>
</dbReference>
<keyword evidence="2" id="KW-0378">Hydrolase</keyword>
<dbReference type="EMBL" id="KM520334">
    <property type="protein sequence ID" value="AIW56775.1"/>
    <property type="molecule type" value="Genomic_DNA"/>
</dbReference>
<protein>
    <submittedName>
        <fullName evidence="2">Nucleotide pyrophosphohydrolase domain protein</fullName>
    </submittedName>
</protein>
<evidence type="ECO:0000259" key="1">
    <source>
        <dbReference type="Pfam" id="PF03819"/>
    </source>
</evidence>
<proteinExistence type="predicted"/>
<name>A0A0A0V4I6_9VIRU</name>
<accession>A0A0A0V4I6</accession>
<dbReference type="InterPro" id="IPR011379">
    <property type="entry name" value="MazG-related_GP37"/>
</dbReference>
<organism evidence="2">
    <name type="scientific">uncultured virus</name>
    <dbReference type="NCBI Taxonomy" id="340016"/>
    <lineage>
        <taxon>Viruses</taxon>
        <taxon>environmental samples</taxon>
    </lineage>
</organism>
<dbReference type="Pfam" id="PF03819">
    <property type="entry name" value="MazG"/>
    <property type="match status" value="1"/>
</dbReference>
<dbReference type="Gene3D" id="1.10.287.1080">
    <property type="entry name" value="MazG-like"/>
    <property type="match status" value="1"/>
</dbReference>
<feature type="domain" description="NTP pyrophosphohydrolase MazG-like" evidence="1">
    <location>
        <begin position="44"/>
        <end position="109"/>
    </location>
</feature>
<evidence type="ECO:0000313" key="2">
    <source>
        <dbReference type="EMBL" id="AIW56775.1"/>
    </source>
</evidence>
<reference evidence="2" key="1">
    <citation type="journal article" date="2014" name="Proc. Natl. Acad. Sci. U.S.A.">
        <title>Ribonucleotide reductases reveal novel viral diversity and predict biological and ecological features of unknown marine viruses.</title>
        <authorList>
            <person name="Sakowski E.G."/>
            <person name="Munsell E.V."/>
            <person name="Hyatt M."/>
            <person name="Kress W."/>
            <person name="Williamson S.J."/>
            <person name="Nasko D.J."/>
            <person name="Polson S.W."/>
            <person name="Wommack K.E."/>
        </authorList>
    </citation>
    <scope>NUCLEOTIDE SEQUENCE</scope>
</reference>